<evidence type="ECO:0000313" key="2">
    <source>
        <dbReference type="Proteomes" id="UP000324222"/>
    </source>
</evidence>
<dbReference type="Proteomes" id="UP000324222">
    <property type="component" value="Unassembled WGS sequence"/>
</dbReference>
<organism evidence="1 2">
    <name type="scientific">Portunus trituberculatus</name>
    <name type="common">Swimming crab</name>
    <name type="synonym">Neptunus trituberculatus</name>
    <dbReference type="NCBI Taxonomy" id="210409"/>
    <lineage>
        <taxon>Eukaryota</taxon>
        <taxon>Metazoa</taxon>
        <taxon>Ecdysozoa</taxon>
        <taxon>Arthropoda</taxon>
        <taxon>Crustacea</taxon>
        <taxon>Multicrustacea</taxon>
        <taxon>Malacostraca</taxon>
        <taxon>Eumalacostraca</taxon>
        <taxon>Eucarida</taxon>
        <taxon>Decapoda</taxon>
        <taxon>Pleocyemata</taxon>
        <taxon>Brachyura</taxon>
        <taxon>Eubrachyura</taxon>
        <taxon>Portunoidea</taxon>
        <taxon>Portunidae</taxon>
        <taxon>Portuninae</taxon>
        <taxon>Portunus</taxon>
    </lineage>
</organism>
<dbReference type="EMBL" id="VSRR010044291">
    <property type="protein sequence ID" value="MPC76815.1"/>
    <property type="molecule type" value="Genomic_DNA"/>
</dbReference>
<name>A0A5B7I3W2_PORTR</name>
<accession>A0A5B7I3W2</accession>
<comment type="caution">
    <text evidence="1">The sequence shown here is derived from an EMBL/GenBank/DDBJ whole genome shotgun (WGS) entry which is preliminary data.</text>
</comment>
<dbReference type="AlphaFoldDB" id="A0A5B7I3W2"/>
<gene>
    <name evidence="1" type="ORF">E2C01_071247</name>
</gene>
<protein>
    <submittedName>
        <fullName evidence="1">Uncharacterized protein</fullName>
    </submittedName>
</protein>
<reference evidence="1 2" key="1">
    <citation type="submission" date="2019-05" db="EMBL/GenBank/DDBJ databases">
        <title>Another draft genome of Portunus trituberculatus and its Hox gene families provides insights of decapod evolution.</title>
        <authorList>
            <person name="Jeong J.-H."/>
            <person name="Song I."/>
            <person name="Kim S."/>
            <person name="Choi T."/>
            <person name="Kim D."/>
            <person name="Ryu S."/>
            <person name="Kim W."/>
        </authorList>
    </citation>
    <scope>NUCLEOTIDE SEQUENCE [LARGE SCALE GENOMIC DNA]</scope>
    <source>
        <tissue evidence="1">Muscle</tissue>
    </source>
</reference>
<evidence type="ECO:0000313" key="1">
    <source>
        <dbReference type="EMBL" id="MPC76815.1"/>
    </source>
</evidence>
<keyword evidence="2" id="KW-1185">Reference proteome</keyword>
<sequence length="245" mass="27987">MYCKRDEENGKRVKKKVEIVVYILRSGIKEKKKRERWKLRSKNTRQRWTFKNTVTFSPSIHIVHFSVTFLPHIHLPITPVTFHPHIHLPVTPLPSVNLPVSFHLLIHQQNHLFNHPSQLAWEEGVTGSVNKRVPRSRHCSQVSLLNFNHYSVHIFPHSFLSSFLPSITPSILSIPSLPPLTTNPFCHHTPTSPSLHHTFTTTTTTTAITVSIAIIPHHHCQHHPSTTTTTPPTTAIIFLPLLLLP</sequence>
<proteinExistence type="predicted"/>